<dbReference type="Gene3D" id="3.90.320.10">
    <property type="match status" value="1"/>
</dbReference>
<accession>A0A0F8WQ40</accession>
<dbReference type="InterPro" id="IPR038726">
    <property type="entry name" value="PDDEXK_AddAB-type"/>
</dbReference>
<feature type="non-terminal residue" evidence="2">
    <location>
        <position position="245"/>
    </location>
</feature>
<evidence type="ECO:0000259" key="1">
    <source>
        <dbReference type="Pfam" id="PF12705"/>
    </source>
</evidence>
<dbReference type="EMBL" id="LAZR01068031">
    <property type="protein sequence ID" value="KKK50425.1"/>
    <property type="molecule type" value="Genomic_DNA"/>
</dbReference>
<dbReference type="Pfam" id="PF12705">
    <property type="entry name" value="PDDEXK_1"/>
    <property type="match status" value="1"/>
</dbReference>
<sequence length="245" mass="28955">MPEITYRNTFLSDLRRCPRYAFHKYIDGIELKEISVPMTMGTAFHRGLEEYNLSPERRDKEFLEHCVMAGLKELKILGESEEIPTAFKLVSFHLEHYFDHWKDVNTFTDHHIELEGFAALPSGRQFYFRVDDCPLDNGDRTIVDHKLCSWQYASRLEKGIELASQLVGYAWGVQEVHGLKPIYGMYNLSVKVKDPKKICRRPIREIREEHINQWLDNTEKLLDMWERMCEDEAWPQNTDSCFIYG</sequence>
<proteinExistence type="predicted"/>
<gene>
    <name evidence="2" type="ORF">LCGC14_3125160</name>
</gene>
<dbReference type="InterPro" id="IPR011604">
    <property type="entry name" value="PDDEXK-like_dom_sf"/>
</dbReference>
<reference evidence="2" key="1">
    <citation type="journal article" date="2015" name="Nature">
        <title>Complex archaea that bridge the gap between prokaryotes and eukaryotes.</title>
        <authorList>
            <person name="Spang A."/>
            <person name="Saw J.H."/>
            <person name="Jorgensen S.L."/>
            <person name="Zaremba-Niedzwiedzka K."/>
            <person name="Martijn J."/>
            <person name="Lind A.E."/>
            <person name="van Eijk R."/>
            <person name="Schleper C."/>
            <person name="Guy L."/>
            <person name="Ettema T.J."/>
        </authorList>
    </citation>
    <scope>NUCLEOTIDE SEQUENCE</scope>
</reference>
<feature type="domain" description="PD-(D/E)XK endonuclease-like" evidence="1">
    <location>
        <begin position="11"/>
        <end position="237"/>
    </location>
</feature>
<dbReference type="AlphaFoldDB" id="A0A0F8WQ40"/>
<organism evidence="2">
    <name type="scientific">marine sediment metagenome</name>
    <dbReference type="NCBI Taxonomy" id="412755"/>
    <lineage>
        <taxon>unclassified sequences</taxon>
        <taxon>metagenomes</taxon>
        <taxon>ecological metagenomes</taxon>
    </lineage>
</organism>
<name>A0A0F8WQ40_9ZZZZ</name>
<evidence type="ECO:0000313" key="2">
    <source>
        <dbReference type="EMBL" id="KKK50425.1"/>
    </source>
</evidence>
<protein>
    <recommendedName>
        <fullName evidence="1">PD-(D/E)XK endonuclease-like domain-containing protein</fullName>
    </recommendedName>
</protein>
<comment type="caution">
    <text evidence="2">The sequence shown here is derived from an EMBL/GenBank/DDBJ whole genome shotgun (WGS) entry which is preliminary data.</text>
</comment>